<evidence type="ECO:0000256" key="8">
    <source>
        <dbReference type="ARBA" id="ARBA00023065"/>
    </source>
</evidence>
<keyword evidence="11 12" id="KW-0407">Ion channel</keyword>
<comment type="similarity">
    <text evidence="2 12">Belongs to the amiloride-sensitive sodium channel (TC 1.A.6) family.</text>
</comment>
<comment type="subcellular location">
    <subcellularLocation>
        <location evidence="1">Membrane</location>
        <topology evidence="1">Multi-pass membrane protein</topology>
    </subcellularLocation>
</comment>
<dbReference type="EMBL" id="JBDJPC010000006">
    <property type="protein sequence ID" value="KAL1497372.1"/>
    <property type="molecule type" value="Genomic_DNA"/>
</dbReference>
<evidence type="ECO:0000313" key="14">
    <source>
        <dbReference type="EMBL" id="KAL1497372.1"/>
    </source>
</evidence>
<evidence type="ECO:0000256" key="4">
    <source>
        <dbReference type="ARBA" id="ARBA00022461"/>
    </source>
</evidence>
<keyword evidence="3 12" id="KW-0813">Transport</keyword>
<name>A0ABD1ELK1_HYPHA</name>
<keyword evidence="6 13" id="KW-1133">Transmembrane helix</keyword>
<dbReference type="InterPro" id="IPR001873">
    <property type="entry name" value="ENaC"/>
</dbReference>
<protein>
    <submittedName>
        <fullName evidence="14">Uncharacterized protein</fullName>
    </submittedName>
</protein>
<dbReference type="PANTHER" id="PTHR11690">
    <property type="entry name" value="AMILORIDE-SENSITIVE SODIUM CHANNEL-RELATED"/>
    <property type="match status" value="1"/>
</dbReference>
<evidence type="ECO:0000256" key="5">
    <source>
        <dbReference type="ARBA" id="ARBA00022692"/>
    </source>
</evidence>
<dbReference type="GO" id="GO:0005272">
    <property type="term" value="F:sodium channel activity"/>
    <property type="evidence" value="ECO:0007669"/>
    <property type="project" value="UniProtKB-KW"/>
</dbReference>
<keyword evidence="7" id="KW-0915">Sodium</keyword>
<organism evidence="14 15">
    <name type="scientific">Hypothenemus hampei</name>
    <name type="common">Coffee berry borer</name>
    <dbReference type="NCBI Taxonomy" id="57062"/>
    <lineage>
        <taxon>Eukaryota</taxon>
        <taxon>Metazoa</taxon>
        <taxon>Ecdysozoa</taxon>
        <taxon>Arthropoda</taxon>
        <taxon>Hexapoda</taxon>
        <taxon>Insecta</taxon>
        <taxon>Pterygota</taxon>
        <taxon>Neoptera</taxon>
        <taxon>Endopterygota</taxon>
        <taxon>Coleoptera</taxon>
        <taxon>Polyphaga</taxon>
        <taxon>Cucujiformia</taxon>
        <taxon>Curculionidae</taxon>
        <taxon>Scolytinae</taxon>
        <taxon>Hypothenemus</taxon>
    </lineage>
</organism>
<evidence type="ECO:0000256" key="12">
    <source>
        <dbReference type="RuleBase" id="RU000679"/>
    </source>
</evidence>
<evidence type="ECO:0000256" key="13">
    <source>
        <dbReference type="SAM" id="Phobius"/>
    </source>
</evidence>
<dbReference type="Pfam" id="PF00858">
    <property type="entry name" value="ASC"/>
    <property type="match status" value="1"/>
</dbReference>
<accession>A0ABD1ELK1</accession>
<dbReference type="Proteomes" id="UP001566132">
    <property type="component" value="Unassembled WGS sequence"/>
</dbReference>
<keyword evidence="10 12" id="KW-0739">Sodium transport</keyword>
<dbReference type="PANTHER" id="PTHR11690:SF288">
    <property type="entry name" value="AMILORIDE-SENSITIVE NA+ CHANNEL-RELATED"/>
    <property type="match status" value="1"/>
</dbReference>
<evidence type="ECO:0000256" key="1">
    <source>
        <dbReference type="ARBA" id="ARBA00004141"/>
    </source>
</evidence>
<feature type="transmembrane region" description="Helical" evidence="13">
    <location>
        <begin position="88"/>
        <end position="114"/>
    </location>
</feature>
<keyword evidence="5 12" id="KW-0812">Transmembrane</keyword>
<reference evidence="14 15" key="1">
    <citation type="submission" date="2024-05" db="EMBL/GenBank/DDBJ databases">
        <title>Genetic variation in Jamaican populations of the coffee berry borer (Hypothenemus hampei).</title>
        <authorList>
            <person name="Errbii M."/>
            <person name="Myrie A."/>
        </authorList>
    </citation>
    <scope>NUCLEOTIDE SEQUENCE [LARGE SCALE GENOMIC DNA]</scope>
    <source>
        <strain evidence="14">JA-Hopewell-2020-01-JO</strain>
        <tissue evidence="14">Whole body</tissue>
    </source>
</reference>
<gene>
    <name evidence="14" type="ORF">ABEB36_008353</name>
</gene>
<keyword evidence="9 13" id="KW-0472">Membrane</keyword>
<evidence type="ECO:0000256" key="2">
    <source>
        <dbReference type="ARBA" id="ARBA00007193"/>
    </source>
</evidence>
<evidence type="ECO:0000256" key="3">
    <source>
        <dbReference type="ARBA" id="ARBA00022448"/>
    </source>
</evidence>
<dbReference type="AlphaFoldDB" id="A0ABD1ELK1"/>
<evidence type="ECO:0000256" key="7">
    <source>
        <dbReference type="ARBA" id="ARBA00023053"/>
    </source>
</evidence>
<keyword evidence="4 12" id="KW-0894">Sodium channel</keyword>
<dbReference type="Gene3D" id="1.10.287.770">
    <property type="entry name" value="YojJ-like"/>
    <property type="match status" value="1"/>
</dbReference>
<evidence type="ECO:0000313" key="15">
    <source>
        <dbReference type="Proteomes" id="UP001566132"/>
    </source>
</evidence>
<comment type="caution">
    <text evidence="14">The sequence shown here is derived from an EMBL/GenBank/DDBJ whole genome shotgun (WGS) entry which is preliminary data.</text>
</comment>
<evidence type="ECO:0000256" key="9">
    <source>
        <dbReference type="ARBA" id="ARBA00023136"/>
    </source>
</evidence>
<evidence type="ECO:0000256" key="6">
    <source>
        <dbReference type="ARBA" id="ARBA00022989"/>
    </source>
</evidence>
<keyword evidence="8 12" id="KW-0406">Ion transport</keyword>
<dbReference type="GO" id="GO:0016020">
    <property type="term" value="C:membrane"/>
    <property type="evidence" value="ECO:0007669"/>
    <property type="project" value="UniProtKB-SubCell"/>
</dbReference>
<evidence type="ECO:0000256" key="10">
    <source>
        <dbReference type="ARBA" id="ARBA00023201"/>
    </source>
</evidence>
<keyword evidence="15" id="KW-1185">Reference proteome</keyword>
<sequence>MEKLRHHLGKDSNIALKHFCYCPDMCNDIDYNVEITESDYDTPRKMATLGINVPEDKEGVSSSQLLIYFKGSTFIPQERNELFDNFDFLANVGGLLGLFIGFSLLSMVELIYFLTLRIICNVKLYKNWYGKPEINKNPHSVLNKAPSLNVS</sequence>
<evidence type="ECO:0000256" key="11">
    <source>
        <dbReference type="ARBA" id="ARBA00023303"/>
    </source>
</evidence>
<proteinExistence type="inferred from homology"/>